<dbReference type="InterPro" id="IPR002104">
    <property type="entry name" value="Integrase_catalytic"/>
</dbReference>
<dbReference type="Gene3D" id="1.10.443.10">
    <property type="entry name" value="Intergrase catalytic core"/>
    <property type="match status" value="1"/>
</dbReference>
<evidence type="ECO:0000256" key="2">
    <source>
        <dbReference type="ARBA" id="ARBA00022908"/>
    </source>
</evidence>
<reference evidence="5 6" key="1">
    <citation type="journal article" date="2014" name="ISME J.">
        <title>Ecophysiology of Thioploca ingrica as revealed by the complete genome sequence supplemented with proteomic evidence.</title>
        <authorList>
            <person name="Kojima H."/>
            <person name="Ogura Y."/>
            <person name="Yamamoto N."/>
            <person name="Togashi T."/>
            <person name="Mori H."/>
            <person name="Watanabe T."/>
            <person name="Nemoto F."/>
            <person name="Kurokawa K."/>
            <person name="Hayashi T."/>
            <person name="Fukui M."/>
        </authorList>
    </citation>
    <scope>NUCLEOTIDE SEQUENCE [LARGE SCALE GENOMIC DNA]</scope>
</reference>
<organism evidence="5 6">
    <name type="scientific">Thioploca ingrica</name>
    <dbReference type="NCBI Taxonomy" id="40754"/>
    <lineage>
        <taxon>Bacteria</taxon>
        <taxon>Pseudomonadati</taxon>
        <taxon>Pseudomonadota</taxon>
        <taxon>Gammaproteobacteria</taxon>
        <taxon>Thiotrichales</taxon>
        <taxon>Thiotrichaceae</taxon>
        <taxon>Thioploca</taxon>
    </lineage>
</organism>
<dbReference type="KEGG" id="tig:THII_2046"/>
<dbReference type="PROSITE" id="PS51898">
    <property type="entry name" value="TYR_RECOMBINASE"/>
    <property type="match status" value="1"/>
</dbReference>
<feature type="domain" description="Tyr recombinase" evidence="4">
    <location>
        <begin position="203"/>
        <end position="382"/>
    </location>
</feature>
<dbReference type="GO" id="GO:0003677">
    <property type="term" value="F:DNA binding"/>
    <property type="evidence" value="ECO:0007669"/>
    <property type="project" value="InterPro"/>
</dbReference>
<dbReference type="Pfam" id="PF13356">
    <property type="entry name" value="Arm-DNA-bind_3"/>
    <property type="match status" value="1"/>
</dbReference>
<sequence length="392" mass="44851">MKLSKMIIATLQPPLNQAQKIYWDEELPGFGLRITKANARAWVVQLRLQGRSVRRTVAKVSVCSPEQARQQAKKILSQARLGMNPFAQPIVVSLQQAVADYLAAHQERLKAVTIKDYQRVMRVYFADWLSQPVTALSGQGVVQRHELLRQRHGPAQANLGMRYLSAVLQWVCCLYEDGAGQPLLPRNPVRVLSALKRWYPVARRQRVIRVGELARWYAAVMGLRSVRAVDNLETMRDCLLLMMFTGLRVGEARQLRWSEINFVERTLLIAEPKNRQPQVLPWSDYVESLLRRRYQERCSAYVFASTRRDGAIVNLSKAIELVVKACQVPFTAHDLRRTFVTIAEQLGFSTYLLKRLVNHKIDSDVTAGYVVFEPERLRAAMQAIAEFILARV</sequence>
<dbReference type="PANTHER" id="PTHR30629">
    <property type="entry name" value="PROPHAGE INTEGRASE"/>
    <property type="match status" value="1"/>
</dbReference>
<dbReference type="InterPro" id="IPR011010">
    <property type="entry name" value="DNA_brk_join_enz"/>
</dbReference>
<keyword evidence="3" id="KW-0233">DNA recombination</keyword>
<dbReference type="GO" id="GO:0006310">
    <property type="term" value="P:DNA recombination"/>
    <property type="evidence" value="ECO:0007669"/>
    <property type="project" value="UniProtKB-KW"/>
</dbReference>
<comment type="similarity">
    <text evidence="1">Belongs to the 'phage' integrase family.</text>
</comment>
<dbReference type="Pfam" id="PF00589">
    <property type="entry name" value="Phage_integrase"/>
    <property type="match status" value="1"/>
</dbReference>
<dbReference type="STRING" id="40754.THII_2046"/>
<evidence type="ECO:0000256" key="1">
    <source>
        <dbReference type="ARBA" id="ARBA00008857"/>
    </source>
</evidence>
<dbReference type="HOGENOM" id="CLU_027562_17_7_6"/>
<keyword evidence="6" id="KW-1185">Reference proteome</keyword>
<dbReference type="Proteomes" id="UP000031623">
    <property type="component" value="Chromosome"/>
</dbReference>
<dbReference type="InterPro" id="IPR025166">
    <property type="entry name" value="Integrase_DNA_bind_dom"/>
</dbReference>
<protein>
    <submittedName>
        <fullName evidence="5">Integrase</fullName>
    </submittedName>
</protein>
<dbReference type="InterPro" id="IPR038488">
    <property type="entry name" value="Integrase_DNA-bd_sf"/>
</dbReference>
<dbReference type="OrthoDB" id="9795573at2"/>
<dbReference type="GO" id="GO:0015074">
    <property type="term" value="P:DNA integration"/>
    <property type="evidence" value="ECO:0007669"/>
    <property type="project" value="UniProtKB-KW"/>
</dbReference>
<evidence type="ECO:0000259" key="4">
    <source>
        <dbReference type="PROSITE" id="PS51898"/>
    </source>
</evidence>
<evidence type="ECO:0000313" key="5">
    <source>
        <dbReference type="EMBL" id="BAP56343.1"/>
    </source>
</evidence>
<evidence type="ECO:0000256" key="3">
    <source>
        <dbReference type="ARBA" id="ARBA00023172"/>
    </source>
</evidence>
<gene>
    <name evidence="5" type="ORF">THII_2046</name>
</gene>
<dbReference type="EMBL" id="AP014633">
    <property type="protein sequence ID" value="BAP56343.1"/>
    <property type="molecule type" value="Genomic_DNA"/>
</dbReference>
<keyword evidence="2" id="KW-0229">DNA integration</keyword>
<dbReference type="PANTHER" id="PTHR30629:SF2">
    <property type="entry name" value="PROPHAGE INTEGRASE INTS-RELATED"/>
    <property type="match status" value="1"/>
</dbReference>
<dbReference type="SUPFAM" id="SSF56349">
    <property type="entry name" value="DNA breaking-rejoining enzymes"/>
    <property type="match status" value="1"/>
</dbReference>
<proteinExistence type="inferred from homology"/>
<dbReference type="InterPro" id="IPR050808">
    <property type="entry name" value="Phage_Integrase"/>
</dbReference>
<name>A0A090AEF0_9GAMM</name>
<evidence type="ECO:0000313" key="6">
    <source>
        <dbReference type="Proteomes" id="UP000031623"/>
    </source>
</evidence>
<accession>A0A090AEF0</accession>
<dbReference type="AlphaFoldDB" id="A0A090AEF0"/>
<dbReference type="Gene3D" id="3.30.160.390">
    <property type="entry name" value="Integrase, DNA-binding domain"/>
    <property type="match status" value="1"/>
</dbReference>
<dbReference type="InterPro" id="IPR013762">
    <property type="entry name" value="Integrase-like_cat_sf"/>
</dbReference>